<sequence>MPSVRRIYLSLLIISIFSGLLVAWQWRSHLATAAQTNQDPGLIDIIHALEKEDASLENSIADLRQQIDALQKKHSQGAGRLTETQKEIDSLRLTAGLVAVTGPGITVTLDDNSAGAEAAQKSSPATYKPDDYIIHDKNVLYMVNELKAAGAEAIAVNGQRIVANSDIRCVGTVIMVNSTRLAPPYIIQAIGNPDKLEAAALRSEEFVFLKSRDFPVKVGKNDSLTLPAYNGGFPLDHVRPLPTGGQQ</sequence>
<proteinExistence type="inferred from homology"/>
<evidence type="ECO:0000256" key="3">
    <source>
        <dbReference type="SAM" id="Phobius"/>
    </source>
</evidence>
<comment type="similarity">
    <text evidence="1">Belongs to the UPF0749 family.</text>
</comment>
<dbReference type="PANTHER" id="PTHR37313">
    <property type="entry name" value="UPF0749 PROTEIN RV1825"/>
    <property type="match status" value="1"/>
</dbReference>
<reference evidence="4" key="1">
    <citation type="journal article" date="2014" name="Gene">
        <title>Genome-guided analysis of transformation efficiency and carbon dioxide assimilation by Moorella thermoacetica Y72.</title>
        <authorList>
            <person name="Tsukahara K."/>
            <person name="Kita A."/>
            <person name="Nakashimada Y."/>
            <person name="Hoshino T."/>
            <person name="Murakami K."/>
        </authorList>
    </citation>
    <scope>NUCLEOTIDE SEQUENCE [LARGE SCALE GENOMIC DNA]</scope>
    <source>
        <strain evidence="4">Y72</strain>
    </source>
</reference>
<gene>
    <name evidence="4" type="ORF">MTY_0800</name>
</gene>
<keyword evidence="2" id="KW-0175">Coiled coil</keyword>
<keyword evidence="3" id="KW-1133">Transmembrane helix</keyword>
<dbReference type="EMBL" id="DF238840">
    <property type="protein sequence ID" value="GAF25467.1"/>
    <property type="molecule type" value="Genomic_DNA"/>
</dbReference>
<dbReference type="Pfam" id="PF05949">
    <property type="entry name" value="DUF881"/>
    <property type="match status" value="1"/>
</dbReference>
<feature type="transmembrane region" description="Helical" evidence="3">
    <location>
        <begin position="7"/>
        <end position="26"/>
    </location>
</feature>
<feature type="coiled-coil region" evidence="2">
    <location>
        <begin position="46"/>
        <end position="73"/>
    </location>
</feature>
<evidence type="ECO:0000256" key="1">
    <source>
        <dbReference type="ARBA" id="ARBA00009108"/>
    </source>
</evidence>
<accession>A0A0S6UEN7</accession>
<dbReference type="Gene3D" id="3.30.70.1880">
    <property type="entry name" value="Protein of unknown function DUF881"/>
    <property type="match status" value="1"/>
</dbReference>
<keyword evidence="3" id="KW-0812">Transmembrane</keyword>
<evidence type="ECO:0000256" key="2">
    <source>
        <dbReference type="SAM" id="Coils"/>
    </source>
</evidence>
<dbReference type="InterPro" id="IPR010273">
    <property type="entry name" value="DUF881"/>
</dbReference>
<dbReference type="AlphaFoldDB" id="A0A0S6UEN7"/>
<keyword evidence="3" id="KW-0472">Membrane</keyword>
<evidence type="ECO:0000313" key="4">
    <source>
        <dbReference type="EMBL" id="GAF25467.1"/>
    </source>
</evidence>
<organism evidence="4">
    <name type="scientific">Moorella thermoacetica Y72</name>
    <dbReference type="NCBI Taxonomy" id="1325331"/>
    <lineage>
        <taxon>Bacteria</taxon>
        <taxon>Bacillati</taxon>
        <taxon>Bacillota</taxon>
        <taxon>Clostridia</taxon>
        <taxon>Neomoorellales</taxon>
        <taxon>Neomoorellaceae</taxon>
        <taxon>Neomoorella</taxon>
    </lineage>
</organism>
<name>A0A0S6UEN7_NEOTH</name>
<dbReference type="Proteomes" id="UP000063718">
    <property type="component" value="Unassembled WGS sequence"/>
</dbReference>
<protein>
    <submittedName>
        <fullName evidence="4">Uncharacterized protein conserved in bacteria</fullName>
    </submittedName>
</protein>
<dbReference type="PANTHER" id="PTHR37313:SF2">
    <property type="entry name" value="UPF0749 PROTEIN YLXX"/>
    <property type="match status" value="1"/>
</dbReference>